<accession>A0ABY2DE26</accession>
<evidence type="ECO:0000313" key="1">
    <source>
        <dbReference type="EMBL" id="TDB87213.1"/>
    </source>
</evidence>
<dbReference type="EMBL" id="SMKE01000685">
    <property type="protein sequence ID" value="TDB87213.1"/>
    <property type="molecule type" value="Genomic_DNA"/>
</dbReference>
<dbReference type="Proteomes" id="UP000295626">
    <property type="component" value="Unassembled WGS sequence"/>
</dbReference>
<evidence type="ECO:0000313" key="2">
    <source>
        <dbReference type="Proteomes" id="UP000295626"/>
    </source>
</evidence>
<protein>
    <submittedName>
        <fullName evidence="1">Uncharacterized protein</fullName>
    </submittedName>
</protein>
<gene>
    <name evidence="1" type="ORF">E1091_15900</name>
</gene>
<reference evidence="1 2" key="1">
    <citation type="submission" date="2019-02" db="EMBL/GenBank/DDBJ databases">
        <title>Draft genome sequences of novel Actinobacteria.</title>
        <authorList>
            <person name="Sahin N."/>
            <person name="Ay H."/>
            <person name="Saygin H."/>
        </authorList>
    </citation>
    <scope>NUCLEOTIDE SEQUENCE [LARGE SCALE GENOMIC DNA]</scope>
    <source>
        <strain evidence="1 2">JCM 30529</strain>
    </source>
</reference>
<sequence length="93" mass="10545">MGLVPATSILTASTHAREAGRGWWLPGRQLEMEAMMQRTKVKRHGAVGGRTKPSKPIHYKDELSVDFAGGKVGARRWVRRVEKRAVRANRYEF</sequence>
<keyword evidence="2" id="KW-1185">Reference proteome</keyword>
<comment type="caution">
    <text evidence="1">The sequence shown here is derived from an EMBL/GenBank/DDBJ whole genome shotgun (WGS) entry which is preliminary data.</text>
</comment>
<organism evidence="1 2">
    <name type="scientific">Micromonospora fluostatini</name>
    <dbReference type="NCBI Taxonomy" id="1629071"/>
    <lineage>
        <taxon>Bacteria</taxon>
        <taxon>Bacillati</taxon>
        <taxon>Actinomycetota</taxon>
        <taxon>Actinomycetes</taxon>
        <taxon>Micromonosporales</taxon>
        <taxon>Micromonosporaceae</taxon>
        <taxon>Micromonospora</taxon>
    </lineage>
</organism>
<proteinExistence type="predicted"/>
<name>A0ABY2DE26_9ACTN</name>